<organism evidence="5 6">
    <name type="scientific">Monascus purpureus</name>
    <name type="common">Red mold</name>
    <name type="synonym">Monascus anka</name>
    <dbReference type="NCBI Taxonomy" id="5098"/>
    <lineage>
        <taxon>Eukaryota</taxon>
        <taxon>Fungi</taxon>
        <taxon>Dikarya</taxon>
        <taxon>Ascomycota</taxon>
        <taxon>Pezizomycotina</taxon>
        <taxon>Eurotiomycetes</taxon>
        <taxon>Eurotiomycetidae</taxon>
        <taxon>Eurotiales</taxon>
        <taxon>Aspergillaceae</taxon>
        <taxon>Monascus</taxon>
    </lineage>
</organism>
<dbReference type="InterPro" id="IPR008493">
    <property type="entry name" value="Hikeshi-like_N"/>
</dbReference>
<dbReference type="GO" id="GO:0006606">
    <property type="term" value="P:protein import into nucleus"/>
    <property type="evidence" value="ECO:0007669"/>
    <property type="project" value="TreeGrafter"/>
</dbReference>
<dbReference type="InterPro" id="IPR031318">
    <property type="entry name" value="OPI10"/>
</dbReference>
<reference evidence="5 6" key="1">
    <citation type="submission" date="2019-06" db="EMBL/GenBank/DDBJ databases">
        <title>Wine fermentation using esterase from Monascus purpureus.</title>
        <authorList>
            <person name="Geng C."/>
            <person name="Zhang Y."/>
        </authorList>
    </citation>
    <scope>NUCLEOTIDE SEQUENCE [LARGE SCALE GENOMIC DNA]</scope>
    <source>
        <strain evidence="5">HQ1</strain>
    </source>
</reference>
<keyword evidence="6" id="KW-1185">Reference proteome</keyword>
<evidence type="ECO:0000256" key="2">
    <source>
        <dbReference type="SAM" id="MobiDB-lite"/>
    </source>
</evidence>
<evidence type="ECO:0000313" key="5">
    <source>
        <dbReference type="EMBL" id="TQB74626.1"/>
    </source>
</evidence>
<name>A0A507R2H5_MONPU</name>
<dbReference type="InterPro" id="IPR048364">
    <property type="entry name" value="Hikeshi-like_C"/>
</dbReference>
<sequence>MFSVIIPGRPCLTDIVAVDSQVNPSKFTFTFPLNPQFSEIAVFYLPGTVLPQDTAAAVYIQLPDGRNVNPFQAQQPPEFKFLGALTNDEPSAIFRVRDPSPHYGQRRRTEAEEEDEMLDEGAANGPGGASVDGTVTLGIAIEPFQVVAPQVAQLKATAESKPSTDLMVQPQQLRQQKQTTTKELAQRIIGNAFNYLASFASSDNDSVPLKTFRDWWNKFERKLEMDPTFLEKGEVNE</sequence>
<protein>
    <submittedName>
        <fullName evidence="5">Uncharacterized protein</fullName>
    </submittedName>
</protein>
<comment type="similarity">
    <text evidence="1">Belongs to the OPI10 family.</text>
</comment>
<dbReference type="Pfam" id="PF05603">
    <property type="entry name" value="Hikeshi-like_N"/>
    <property type="match status" value="1"/>
</dbReference>
<feature type="region of interest" description="Disordered" evidence="2">
    <location>
        <begin position="95"/>
        <end position="129"/>
    </location>
</feature>
<feature type="domain" description="Hikeshi-like N-terminal" evidence="3">
    <location>
        <begin position="5"/>
        <end position="157"/>
    </location>
</feature>
<dbReference type="AlphaFoldDB" id="A0A507R2H5"/>
<gene>
    <name evidence="5" type="ORF">MPDQ_004476</name>
</gene>
<accession>A0A507R2H5</accession>
<evidence type="ECO:0000256" key="1">
    <source>
        <dbReference type="ARBA" id="ARBA00006623"/>
    </source>
</evidence>
<feature type="domain" description="Hikeshi-like C-terminal" evidence="4">
    <location>
        <begin position="180"/>
        <end position="232"/>
    </location>
</feature>
<evidence type="ECO:0000259" key="3">
    <source>
        <dbReference type="Pfam" id="PF05603"/>
    </source>
</evidence>
<evidence type="ECO:0000313" key="6">
    <source>
        <dbReference type="Proteomes" id="UP000319663"/>
    </source>
</evidence>
<dbReference type="STRING" id="5098.A0A507R2H5"/>
<evidence type="ECO:0000259" key="4">
    <source>
        <dbReference type="Pfam" id="PF21057"/>
    </source>
</evidence>
<proteinExistence type="inferred from homology"/>
<dbReference type="Proteomes" id="UP000319663">
    <property type="component" value="Unassembled WGS sequence"/>
</dbReference>
<dbReference type="GO" id="GO:0061608">
    <property type="term" value="F:nuclear import signal receptor activity"/>
    <property type="evidence" value="ECO:0007669"/>
    <property type="project" value="TreeGrafter"/>
</dbReference>
<dbReference type="PANTHER" id="PTHR12925:SF0">
    <property type="entry name" value="PROTEIN HIKESHI"/>
    <property type="match status" value="1"/>
</dbReference>
<dbReference type="OrthoDB" id="10248398at2759"/>
<dbReference type="GO" id="GO:0005634">
    <property type="term" value="C:nucleus"/>
    <property type="evidence" value="ECO:0007669"/>
    <property type="project" value="TreeGrafter"/>
</dbReference>
<dbReference type="GO" id="GO:0005829">
    <property type="term" value="C:cytosol"/>
    <property type="evidence" value="ECO:0007669"/>
    <property type="project" value="TreeGrafter"/>
</dbReference>
<dbReference type="PANTHER" id="PTHR12925">
    <property type="entry name" value="HIKESHI FAMILY MEMBER"/>
    <property type="match status" value="1"/>
</dbReference>
<dbReference type="EMBL" id="VIFY01000029">
    <property type="protein sequence ID" value="TQB74626.1"/>
    <property type="molecule type" value="Genomic_DNA"/>
</dbReference>
<dbReference type="Pfam" id="PF21057">
    <property type="entry name" value="Hikeshi-like_C"/>
    <property type="match status" value="1"/>
</dbReference>
<comment type="caution">
    <text evidence="5">The sequence shown here is derived from an EMBL/GenBank/DDBJ whole genome shotgun (WGS) entry which is preliminary data.</text>
</comment>